<dbReference type="AlphaFoldDB" id="F1T7Z5"/>
<dbReference type="RefSeq" id="WP_004616425.1">
    <property type="nucleotide sequence ID" value="NZ_ACXX02000001.1"/>
</dbReference>
<dbReference type="EMBL" id="ACXX02000001">
    <property type="protein sequence ID" value="EGD49593.1"/>
    <property type="molecule type" value="Genomic_DNA"/>
</dbReference>
<proteinExistence type="predicted"/>
<dbReference type="eggNOG" id="ENOG502Z99I">
    <property type="taxonomic scope" value="Bacteria"/>
</dbReference>
<name>F1T7Z5_9FIRM</name>
<dbReference type="Proteomes" id="UP000003860">
    <property type="component" value="Unassembled WGS sequence"/>
</dbReference>
<dbReference type="STRING" id="588581.Cpap_4031"/>
<gene>
    <name evidence="1" type="ORF">Cpap_4031</name>
</gene>
<protein>
    <submittedName>
        <fullName evidence="1">Uncharacterized protein</fullName>
    </submittedName>
</protein>
<evidence type="ECO:0000313" key="1">
    <source>
        <dbReference type="EMBL" id="EGD49593.1"/>
    </source>
</evidence>
<keyword evidence="2" id="KW-1185">Reference proteome</keyword>
<reference evidence="1" key="2">
    <citation type="submission" date="2011-01" db="EMBL/GenBank/DDBJ databases">
        <title>The Non-contiguous Finished genome of Clostridium papyrosolvens.</title>
        <authorList>
            <person name="Lucas S."/>
            <person name="Copeland A."/>
            <person name="Lapidus A."/>
            <person name="Cheng J.-F."/>
            <person name="Goodwin L."/>
            <person name="Pitluck S."/>
            <person name="Misra M."/>
            <person name="Chertkov O."/>
            <person name="Detter J.C."/>
            <person name="Han C."/>
            <person name="Tapia R."/>
            <person name="Land M."/>
            <person name="Hauser L."/>
            <person name="Kyrpides N."/>
            <person name="Ivanova N."/>
            <person name="Pagani I."/>
            <person name="Mouttaki H."/>
            <person name="He Z."/>
            <person name="Zhou J."/>
            <person name="Hemme C.L."/>
            <person name="Woyke T."/>
        </authorList>
    </citation>
    <scope>NUCLEOTIDE SEQUENCE [LARGE SCALE GENOMIC DNA]</scope>
    <source>
        <strain evidence="1">DSM 2782</strain>
    </source>
</reference>
<evidence type="ECO:0000313" key="2">
    <source>
        <dbReference type="Proteomes" id="UP000003860"/>
    </source>
</evidence>
<comment type="caution">
    <text evidence="1">The sequence shown here is derived from an EMBL/GenBank/DDBJ whole genome shotgun (WGS) entry which is preliminary data.</text>
</comment>
<organism evidence="1 2">
    <name type="scientific">Ruminiclostridium papyrosolvens DSM 2782</name>
    <dbReference type="NCBI Taxonomy" id="588581"/>
    <lineage>
        <taxon>Bacteria</taxon>
        <taxon>Bacillati</taxon>
        <taxon>Bacillota</taxon>
        <taxon>Clostridia</taxon>
        <taxon>Eubacteriales</taxon>
        <taxon>Oscillospiraceae</taxon>
        <taxon>Ruminiclostridium</taxon>
    </lineage>
</organism>
<accession>F1T7Z5</accession>
<dbReference type="OrthoDB" id="268467at2"/>
<sequence>MGGKESIRGFIYQGFASVLEALTQDYWDRIYVEYPVGNKIDIALELNGCLIKSIQVKSSINLFSKSSIAEWINELTTEAKSKEYSIFLIGSCDEDATTFINAISYYKTGTIPKKSKKSLKGFNTTIFDTHNITITVLPFNESILQSITRDALHRYISFKEFKLEFKRLELISKALTFEQMLLGIEGDSISKVDFDKIIFDWIDLTSVGMLKSVFQHAKHELVFYNQETNKYSPTMSECYITEYYSYRKYLQDYTNSCIKLIMAIDSIKLPTHDIVKPKEKENNITTIIDEINPKPQSLIGSDILKNLVPIDSSSFIPNMLEFLSNYAEISDTKKEESIREIKELFDIDIEKEFFFVGNFKKEMNYGSYRNTSYKYSGSDIEEQKHNMIIDLQYKIAVYKIFVNFINNISMYCVLPIAIHNISENTDENITVKLFIDKSSVRLFQGEQYPNDDYSQYIAEPFCKDNGIISSIFGFKADSNIGVEPENQNRYVTINQNATHEYTSEDFYAELDKYVAQNTYDDKDFYIVELKLEKGLRPKELKFLNKIVILHSLKSNLEIKYKILSNNTDGSNEGILTVIKSNQ</sequence>
<reference evidence="1" key="1">
    <citation type="submission" date="2009-07" db="EMBL/GenBank/DDBJ databases">
        <authorList>
            <consortium name="US DOE Joint Genome Institute (JGI-PGF)"/>
            <person name="Lucas S."/>
            <person name="Copeland A."/>
            <person name="Lapidus A."/>
            <person name="Glavina del Rio T."/>
            <person name="Tice H."/>
            <person name="Bruce D."/>
            <person name="Goodwin L."/>
            <person name="Pitluck S."/>
            <person name="Larimer F."/>
            <person name="Land M.L."/>
            <person name="Mouttaki H."/>
            <person name="He Z."/>
            <person name="Zhou J."/>
            <person name="Hemme C.L."/>
        </authorList>
    </citation>
    <scope>NUCLEOTIDE SEQUENCE [LARGE SCALE GENOMIC DNA]</scope>
    <source>
        <strain evidence="1">DSM 2782</strain>
    </source>
</reference>